<dbReference type="InterPro" id="IPR004740">
    <property type="entry name" value="Nuc_H_symport"/>
</dbReference>
<evidence type="ECO:0000256" key="4">
    <source>
        <dbReference type="ARBA" id="ARBA00022692"/>
    </source>
</evidence>
<dbReference type="Pfam" id="PF03825">
    <property type="entry name" value="Nuc_H_symport"/>
    <property type="match status" value="1"/>
</dbReference>
<evidence type="ECO:0000256" key="2">
    <source>
        <dbReference type="ARBA" id="ARBA00022448"/>
    </source>
</evidence>
<keyword evidence="2" id="KW-0813">Transport</keyword>
<feature type="transmembrane region" description="Helical" evidence="7">
    <location>
        <begin position="159"/>
        <end position="180"/>
    </location>
</feature>
<dbReference type="Proteomes" id="UP000270046">
    <property type="component" value="Chromosome"/>
</dbReference>
<evidence type="ECO:0000256" key="5">
    <source>
        <dbReference type="ARBA" id="ARBA00022989"/>
    </source>
</evidence>
<dbReference type="Gene3D" id="1.20.1250.20">
    <property type="entry name" value="MFS general substrate transporter like domains"/>
    <property type="match status" value="2"/>
</dbReference>
<dbReference type="PANTHER" id="PTHR23522">
    <property type="entry name" value="BLL5896 PROTEIN"/>
    <property type="match status" value="1"/>
</dbReference>
<evidence type="ECO:0000313" key="10">
    <source>
        <dbReference type="Proteomes" id="UP000270046"/>
    </source>
</evidence>
<dbReference type="AlphaFoldDB" id="A0A494VIR9"/>
<name>A0A494VIR9_9SPHI</name>
<dbReference type="RefSeq" id="WP_119408516.1">
    <property type="nucleotide sequence ID" value="NZ_CP032869.1"/>
</dbReference>
<feature type="transmembrane region" description="Helical" evidence="7">
    <location>
        <begin position="374"/>
        <end position="393"/>
    </location>
</feature>
<feature type="transmembrane region" description="Helical" evidence="7">
    <location>
        <begin position="274"/>
        <end position="292"/>
    </location>
</feature>
<feature type="transmembrane region" description="Helical" evidence="7">
    <location>
        <begin position="211"/>
        <end position="229"/>
    </location>
</feature>
<dbReference type="GO" id="GO:0015212">
    <property type="term" value="F:cytidine transmembrane transporter activity"/>
    <property type="evidence" value="ECO:0007669"/>
    <property type="project" value="TreeGrafter"/>
</dbReference>
<feature type="transmembrane region" description="Helical" evidence="7">
    <location>
        <begin position="43"/>
        <end position="64"/>
    </location>
</feature>
<evidence type="ECO:0000256" key="1">
    <source>
        <dbReference type="ARBA" id="ARBA00004651"/>
    </source>
</evidence>
<feature type="transmembrane region" description="Helical" evidence="7">
    <location>
        <begin position="73"/>
        <end position="89"/>
    </location>
</feature>
<feature type="transmembrane region" description="Helical" evidence="7">
    <location>
        <begin position="298"/>
        <end position="322"/>
    </location>
</feature>
<dbReference type="PANTHER" id="PTHR23522:SF4">
    <property type="entry name" value="NUCLEOSIDE PERMEASE NUPG-RELATED"/>
    <property type="match status" value="1"/>
</dbReference>
<feature type="transmembrane region" description="Helical" evidence="7">
    <location>
        <begin position="334"/>
        <end position="354"/>
    </location>
</feature>
<dbReference type="KEGG" id="muh:HYN43_005600"/>
<feature type="transmembrane region" description="Helical" evidence="7">
    <location>
        <begin position="12"/>
        <end position="31"/>
    </location>
</feature>
<keyword evidence="10" id="KW-1185">Reference proteome</keyword>
<keyword evidence="4 7" id="KW-0812">Transmembrane</keyword>
<dbReference type="InterPro" id="IPR020846">
    <property type="entry name" value="MFS_dom"/>
</dbReference>
<dbReference type="GO" id="GO:0005886">
    <property type="term" value="C:plasma membrane"/>
    <property type="evidence" value="ECO:0007669"/>
    <property type="project" value="UniProtKB-SubCell"/>
</dbReference>
<dbReference type="GO" id="GO:0015213">
    <property type="term" value="F:uridine transmembrane transporter activity"/>
    <property type="evidence" value="ECO:0007669"/>
    <property type="project" value="TreeGrafter"/>
</dbReference>
<dbReference type="OrthoDB" id="9783013at2"/>
<protein>
    <submittedName>
        <fullName evidence="9">MFS transporter</fullName>
    </submittedName>
</protein>
<dbReference type="CDD" id="cd06177">
    <property type="entry name" value="MFS_NHS"/>
    <property type="match status" value="1"/>
</dbReference>
<feature type="transmembrane region" description="Helical" evidence="7">
    <location>
        <begin position="249"/>
        <end position="267"/>
    </location>
</feature>
<evidence type="ECO:0000256" key="7">
    <source>
        <dbReference type="SAM" id="Phobius"/>
    </source>
</evidence>
<feature type="domain" description="Major facilitator superfamily (MFS) profile" evidence="8">
    <location>
        <begin position="162"/>
        <end position="416"/>
    </location>
</feature>
<accession>A0A494VIR9</accession>
<evidence type="ECO:0000256" key="6">
    <source>
        <dbReference type="ARBA" id="ARBA00023136"/>
    </source>
</evidence>
<keyword evidence="5 7" id="KW-1133">Transmembrane helix</keyword>
<evidence type="ECO:0000259" key="8">
    <source>
        <dbReference type="PROSITE" id="PS50850"/>
    </source>
</evidence>
<proteinExistence type="predicted"/>
<keyword evidence="6 7" id="KW-0472">Membrane</keyword>
<feature type="transmembrane region" description="Helical" evidence="7">
    <location>
        <begin position="132"/>
        <end position="153"/>
    </location>
</feature>
<comment type="subcellular location">
    <subcellularLocation>
        <location evidence="1">Cell membrane</location>
        <topology evidence="1">Multi-pass membrane protein</topology>
    </subcellularLocation>
</comment>
<dbReference type="SUPFAM" id="SSF103473">
    <property type="entry name" value="MFS general substrate transporter"/>
    <property type="match status" value="1"/>
</dbReference>
<organism evidence="9 10">
    <name type="scientific">Mucilaginibacter celer</name>
    <dbReference type="NCBI Taxonomy" id="2305508"/>
    <lineage>
        <taxon>Bacteria</taxon>
        <taxon>Pseudomonadati</taxon>
        <taxon>Bacteroidota</taxon>
        <taxon>Sphingobacteriia</taxon>
        <taxon>Sphingobacteriales</taxon>
        <taxon>Sphingobacteriaceae</taxon>
        <taxon>Mucilaginibacter</taxon>
    </lineage>
</organism>
<evidence type="ECO:0000313" key="9">
    <source>
        <dbReference type="EMBL" id="AYL94807.1"/>
    </source>
</evidence>
<keyword evidence="3" id="KW-1003">Cell membrane</keyword>
<gene>
    <name evidence="9" type="ORF">HYN43_005600</name>
</gene>
<dbReference type="InterPro" id="IPR036259">
    <property type="entry name" value="MFS_trans_sf"/>
</dbReference>
<reference evidence="9 10" key="1">
    <citation type="submission" date="2018-10" db="EMBL/GenBank/DDBJ databases">
        <title>Genome sequencing of Mucilaginibacter sp. HYN0043.</title>
        <authorList>
            <person name="Kim M."/>
            <person name="Yi H."/>
        </authorList>
    </citation>
    <scope>NUCLEOTIDE SEQUENCE [LARGE SCALE GENOMIC DNA]</scope>
    <source>
        <strain evidence="9 10">HYN0043</strain>
    </source>
</reference>
<evidence type="ECO:0000256" key="3">
    <source>
        <dbReference type="ARBA" id="ARBA00022475"/>
    </source>
</evidence>
<dbReference type="EMBL" id="CP032869">
    <property type="protein sequence ID" value="AYL94807.1"/>
    <property type="molecule type" value="Genomic_DNA"/>
</dbReference>
<feature type="transmembrane region" description="Helical" evidence="7">
    <location>
        <begin position="101"/>
        <end position="120"/>
    </location>
</feature>
<dbReference type="PROSITE" id="PS50850">
    <property type="entry name" value="MFS"/>
    <property type="match status" value="1"/>
</dbReference>
<sequence>MNLGIRVKLSTMMFLEFFIWGAWFVTMGTYLTVTLKATGTQNAGAYATQSLGAIIAPFVIGLIADKYFSAQKILGVLHLLGAASLYYATTITDFDKFYPNILFYMIIYMPTLALVNSVSFKQMKNPSKEFPWIRVFGTFGWIVAGIVIGLLGWEKSGTLVLTFKMAAVASLILGLLSFTLPDTPPVKKGQKTTFGDIIGLDSIGLLKNRSYLIFFLASVAICVPLAFYYNFTNPFLNEVGVKKAAGVQAMGQVSELAFMAAMPLLFVRFGVKKMLAIGMLAWVLRYIFFAYGDAGSGYWMLIAGIVMHGICYDFFFVTGQIYTDNLAGERFKSAAQGFITLATYGVGMLIGSYISGPVVDKWKISETSHNWQSIWLIPAGIAAVVLIFFLLFFKDRTSMATKPGLDIEEPSAQTQI</sequence>